<evidence type="ECO:0000313" key="2">
    <source>
        <dbReference type="EMBL" id="EGN58002.1"/>
    </source>
</evidence>
<dbReference type="InterPro" id="IPR036063">
    <property type="entry name" value="Smr_dom_sf"/>
</dbReference>
<reference evidence="3" key="1">
    <citation type="journal article" date="2011" name="Stand. Genomic Sci.">
        <title>Non-contiguous finished genome sequence of the opportunistic oral pathogen Prevotella multisaccharivorax type strain (PPPA20).</title>
        <authorList>
            <person name="Pati A."/>
            <person name="Gronow S."/>
            <person name="Lu M."/>
            <person name="Lapidus A."/>
            <person name="Nolan M."/>
            <person name="Lucas S."/>
            <person name="Hammon N."/>
            <person name="Deshpande S."/>
            <person name="Cheng J.F."/>
            <person name="Tapia R."/>
            <person name="Han C."/>
            <person name="Goodwin L."/>
            <person name="Pitluck S."/>
            <person name="Liolios K."/>
            <person name="Pagani I."/>
            <person name="Mavromatis K."/>
            <person name="Mikhailova N."/>
            <person name="Huntemann M."/>
            <person name="Chen A."/>
            <person name="Palaniappan K."/>
            <person name="Land M."/>
            <person name="Hauser L."/>
            <person name="Detter J.C."/>
            <person name="Brambilla E.M."/>
            <person name="Rohde M."/>
            <person name="Goker M."/>
            <person name="Woyke T."/>
            <person name="Bristow J."/>
            <person name="Eisen J.A."/>
            <person name="Markowitz V."/>
            <person name="Hugenholtz P."/>
            <person name="Kyrpides N.C."/>
            <person name="Klenk H.P."/>
            <person name="Ivanova N."/>
        </authorList>
    </citation>
    <scope>NUCLEOTIDE SEQUENCE [LARGE SCALE GENOMIC DNA]</scope>
    <source>
        <strain evidence="3">DSM 17128</strain>
    </source>
</reference>
<dbReference type="Proteomes" id="UP000002772">
    <property type="component" value="Unassembled WGS sequence"/>
</dbReference>
<dbReference type="OrthoDB" id="1524810at2"/>
<feature type="domain" description="Smr" evidence="1">
    <location>
        <begin position="353"/>
        <end position="406"/>
    </location>
</feature>
<dbReference type="InterPro" id="IPR018598">
    <property type="entry name" value="DUF2027"/>
</dbReference>
<protein>
    <recommendedName>
        <fullName evidence="1">Smr domain-containing protein</fullName>
    </recommendedName>
</protein>
<sequence length="406" mass="45581">MKIGDRVKFLSETGGGKVAGFQGKNIVLVEDEDGFQIPTPVNEVVVVASEDYSTANVINRRAEAEERKASETPLMRGNRSVKAMMQEGQDEDVDLSALDTVDLSKDVAYRPKAEERKGGNQLSAYLAFAPMDNSNMETPHFECYFVNDSNYYLHYLLFDEESSSCSLRAEGEAEPNTKIFIEELDAQAINHVGRMAVQLLAYKRGKSFILKEPVSVELRLEPLKFYKVHTFENTPFFETPVLLCSVIENDKPARPLVVDAKALKKEMYHHAGNENAAGMVSAEKKSQLVHRYDESQSKGNAKNTPYIHNRGLDDAVVVDLHAEALLDTTQGMQSGDILEYQMKVFRNTLNQYGGKKGQKLIFIHGKGAGVLRRALINELTYKHKSYQWQDASFQEYGYGATQVTIR</sequence>
<dbReference type="eggNOG" id="COG1193">
    <property type="taxonomic scope" value="Bacteria"/>
</dbReference>
<gene>
    <name evidence="2" type="ORF">Premu_2648</name>
</gene>
<dbReference type="Pfam" id="PF09640">
    <property type="entry name" value="DUF2027"/>
    <property type="match status" value="1"/>
</dbReference>
<keyword evidence="3" id="KW-1185">Reference proteome</keyword>
<dbReference type="Gene3D" id="2.60.40.1600">
    <property type="entry name" value="Smr-associated-like"/>
    <property type="match status" value="1"/>
</dbReference>
<dbReference type="Gene3D" id="3.30.1370.110">
    <property type="match status" value="1"/>
</dbReference>
<dbReference type="AlphaFoldDB" id="F8NBP0"/>
<dbReference type="STRING" id="688246.Premu_2648"/>
<organism evidence="2 3">
    <name type="scientific">Hallella multisaccharivorax DSM 17128</name>
    <dbReference type="NCBI Taxonomy" id="688246"/>
    <lineage>
        <taxon>Bacteria</taxon>
        <taxon>Pseudomonadati</taxon>
        <taxon>Bacteroidota</taxon>
        <taxon>Bacteroidia</taxon>
        <taxon>Bacteroidales</taxon>
        <taxon>Prevotellaceae</taxon>
        <taxon>Hallella</taxon>
    </lineage>
</organism>
<dbReference type="InterPro" id="IPR002625">
    <property type="entry name" value="Smr_dom"/>
</dbReference>
<dbReference type="HOGENOM" id="CLU_049728_0_0_10"/>
<evidence type="ECO:0000259" key="1">
    <source>
        <dbReference type="PROSITE" id="PS50828"/>
    </source>
</evidence>
<dbReference type="RefSeq" id="WP_007575936.1">
    <property type="nucleotide sequence ID" value="NZ_BPTS01000002.1"/>
</dbReference>
<dbReference type="InterPro" id="IPR036781">
    <property type="entry name" value="Smr_assoc-like_sf"/>
</dbReference>
<accession>F8NBP0</accession>
<dbReference type="SUPFAM" id="SSF158949">
    <property type="entry name" value="Smr-associated domain-like"/>
    <property type="match status" value="1"/>
</dbReference>
<evidence type="ECO:0000313" key="3">
    <source>
        <dbReference type="Proteomes" id="UP000002772"/>
    </source>
</evidence>
<proteinExistence type="predicted"/>
<dbReference type="EMBL" id="GL945017">
    <property type="protein sequence ID" value="EGN58002.1"/>
    <property type="molecule type" value="Genomic_DNA"/>
</dbReference>
<dbReference type="PROSITE" id="PS50828">
    <property type="entry name" value="SMR"/>
    <property type="match status" value="1"/>
</dbReference>
<name>F8NBP0_9BACT</name>
<dbReference type="Pfam" id="PF01713">
    <property type="entry name" value="Smr"/>
    <property type="match status" value="1"/>
</dbReference>